<dbReference type="AlphaFoldDB" id="A0A2N0P8N8"/>
<proteinExistence type="predicted"/>
<evidence type="ECO:0000313" key="1">
    <source>
        <dbReference type="EMBL" id="PKC03143.1"/>
    </source>
</evidence>
<evidence type="ECO:0000313" key="2">
    <source>
        <dbReference type="Proteomes" id="UP000232722"/>
    </source>
</evidence>
<sequence>MLFLIFTTIYNKNDNENDTNEVNNNDKSDSDSPLKDIYLSILDQHPLNISTPDFYIT</sequence>
<comment type="caution">
    <text evidence="1">The sequence shown here is derived from an EMBL/GenBank/DDBJ whole genome shotgun (WGS) entry which is preliminary data.</text>
</comment>
<name>A0A2N0P8N8_9GLOM</name>
<dbReference type="Proteomes" id="UP000232722">
    <property type="component" value="Unassembled WGS sequence"/>
</dbReference>
<accession>A0A2N0P8N8</accession>
<gene>
    <name evidence="1" type="ORF">RhiirA5_424203</name>
</gene>
<protein>
    <submittedName>
        <fullName evidence="1">Uncharacterized protein</fullName>
    </submittedName>
</protein>
<reference evidence="1 2" key="2">
    <citation type="submission" date="2017-09" db="EMBL/GenBank/DDBJ databases">
        <title>Extensive intraspecific genome diversity in a model arbuscular mycorrhizal fungus.</title>
        <authorList>
            <person name="Chen E.C."/>
            <person name="Morin E."/>
            <person name="Beaudet D."/>
            <person name="Noel J."/>
            <person name="Ndikumana S."/>
            <person name="Charron P."/>
            <person name="St-Onge C."/>
            <person name="Giorgi J."/>
            <person name="Grigoriev I.V."/>
            <person name="Roux C."/>
            <person name="Martin F.M."/>
            <person name="Corradi N."/>
        </authorList>
    </citation>
    <scope>NUCLEOTIDE SEQUENCE [LARGE SCALE GENOMIC DNA]</scope>
    <source>
        <strain evidence="1 2">A5</strain>
    </source>
</reference>
<reference evidence="1 2" key="1">
    <citation type="submission" date="2016-04" db="EMBL/GenBank/DDBJ databases">
        <title>Genome analyses suggest a sexual origin of heterokaryosis in a supposedly ancient asexual fungus.</title>
        <authorList>
            <person name="Ropars J."/>
            <person name="Sedzielewska K."/>
            <person name="Noel J."/>
            <person name="Charron P."/>
            <person name="Farinelli L."/>
            <person name="Marton T."/>
            <person name="Kruger M."/>
            <person name="Pelin A."/>
            <person name="Brachmann A."/>
            <person name="Corradi N."/>
        </authorList>
    </citation>
    <scope>NUCLEOTIDE SEQUENCE [LARGE SCALE GENOMIC DNA]</scope>
    <source>
        <strain evidence="1 2">A5</strain>
    </source>
</reference>
<dbReference type="EMBL" id="LLXJ01001239">
    <property type="protein sequence ID" value="PKC03143.1"/>
    <property type="molecule type" value="Genomic_DNA"/>
</dbReference>
<organism evidence="1 2">
    <name type="scientific">Rhizophagus irregularis</name>
    <dbReference type="NCBI Taxonomy" id="588596"/>
    <lineage>
        <taxon>Eukaryota</taxon>
        <taxon>Fungi</taxon>
        <taxon>Fungi incertae sedis</taxon>
        <taxon>Mucoromycota</taxon>
        <taxon>Glomeromycotina</taxon>
        <taxon>Glomeromycetes</taxon>
        <taxon>Glomerales</taxon>
        <taxon>Glomeraceae</taxon>
        <taxon>Rhizophagus</taxon>
    </lineage>
</organism>